<gene>
    <name evidence="2" type="ORF">CEXT_668131</name>
</gene>
<protein>
    <submittedName>
        <fullName evidence="2">Uncharacterized protein</fullName>
    </submittedName>
</protein>
<dbReference type="EMBL" id="BPLR01015235">
    <property type="protein sequence ID" value="GIY74609.1"/>
    <property type="molecule type" value="Genomic_DNA"/>
</dbReference>
<dbReference type="AlphaFoldDB" id="A0AAV4VY21"/>
<organism evidence="2 3">
    <name type="scientific">Caerostris extrusa</name>
    <name type="common">Bark spider</name>
    <name type="synonym">Caerostris bankana</name>
    <dbReference type="NCBI Taxonomy" id="172846"/>
    <lineage>
        <taxon>Eukaryota</taxon>
        <taxon>Metazoa</taxon>
        <taxon>Ecdysozoa</taxon>
        <taxon>Arthropoda</taxon>
        <taxon>Chelicerata</taxon>
        <taxon>Arachnida</taxon>
        <taxon>Araneae</taxon>
        <taxon>Araneomorphae</taxon>
        <taxon>Entelegynae</taxon>
        <taxon>Araneoidea</taxon>
        <taxon>Araneidae</taxon>
        <taxon>Caerostris</taxon>
    </lineage>
</organism>
<keyword evidence="3" id="KW-1185">Reference proteome</keyword>
<feature type="compositionally biased region" description="Basic and acidic residues" evidence="1">
    <location>
        <begin position="99"/>
        <end position="120"/>
    </location>
</feature>
<evidence type="ECO:0000313" key="3">
    <source>
        <dbReference type="Proteomes" id="UP001054945"/>
    </source>
</evidence>
<dbReference type="Proteomes" id="UP001054945">
    <property type="component" value="Unassembled WGS sequence"/>
</dbReference>
<evidence type="ECO:0000313" key="2">
    <source>
        <dbReference type="EMBL" id="GIY74609.1"/>
    </source>
</evidence>
<reference evidence="2 3" key="1">
    <citation type="submission" date="2021-06" db="EMBL/GenBank/DDBJ databases">
        <title>Caerostris extrusa draft genome.</title>
        <authorList>
            <person name="Kono N."/>
            <person name="Arakawa K."/>
        </authorList>
    </citation>
    <scope>NUCLEOTIDE SEQUENCE [LARGE SCALE GENOMIC DNA]</scope>
</reference>
<evidence type="ECO:0000256" key="1">
    <source>
        <dbReference type="SAM" id="MobiDB-lite"/>
    </source>
</evidence>
<comment type="caution">
    <text evidence="2">The sequence shown here is derived from an EMBL/GenBank/DDBJ whole genome shotgun (WGS) entry which is preliminary data.</text>
</comment>
<accession>A0AAV4VY21</accession>
<sequence length="120" mass="13363">MSGAPLIKGVPTNAQYIILKGKLLPSFHCNYLFKRAPKHSQAQTSSFKAIAYKNIENPLRTATVKLRSMVDFFSLPELLGTHPQQQQPPSVFKPYTSRRGKDNGKCVTGDREEGAESPRC</sequence>
<proteinExistence type="predicted"/>
<feature type="region of interest" description="Disordered" evidence="1">
    <location>
        <begin position="79"/>
        <end position="120"/>
    </location>
</feature>
<name>A0AAV4VY21_CAEEX</name>